<dbReference type="GO" id="GO:0003677">
    <property type="term" value="F:DNA binding"/>
    <property type="evidence" value="ECO:0007669"/>
    <property type="project" value="UniProtKB-KW"/>
</dbReference>
<organism evidence="8 9">
    <name type="scientific">Riccia fluitans</name>
    <dbReference type="NCBI Taxonomy" id="41844"/>
    <lineage>
        <taxon>Eukaryota</taxon>
        <taxon>Viridiplantae</taxon>
        <taxon>Streptophyta</taxon>
        <taxon>Embryophyta</taxon>
        <taxon>Marchantiophyta</taxon>
        <taxon>Marchantiopsida</taxon>
        <taxon>Marchantiidae</taxon>
        <taxon>Marchantiales</taxon>
        <taxon>Ricciaceae</taxon>
        <taxon>Riccia</taxon>
    </lineage>
</organism>
<accession>A0ABD1XJW5</accession>
<keyword evidence="5" id="KW-0539">Nucleus</keyword>
<dbReference type="SMART" id="SM00432">
    <property type="entry name" value="MADS"/>
    <property type="match status" value="1"/>
</dbReference>
<feature type="domain" description="MADS-box" evidence="7">
    <location>
        <begin position="1"/>
        <end position="61"/>
    </location>
</feature>
<dbReference type="Gene3D" id="3.40.1810.10">
    <property type="entry name" value="Transcription factor, MADS-box"/>
    <property type="match status" value="1"/>
</dbReference>
<dbReference type="Proteomes" id="UP001605036">
    <property type="component" value="Unassembled WGS sequence"/>
</dbReference>
<dbReference type="InterPro" id="IPR050142">
    <property type="entry name" value="MADS-box/MEF2_TF"/>
</dbReference>
<dbReference type="AlphaFoldDB" id="A0ABD1XJW5"/>
<comment type="subcellular location">
    <subcellularLocation>
        <location evidence="1">Nucleus</location>
    </subcellularLocation>
</comment>
<sequence>MGRVKLKIQKIENTSDRHVTYCKRGNGLIKKAYELSVLCDVDIGVIMFSRSGKLREFCSNGRIQQLITRFANTPDYNRPQRTPEKLEKLNRAIRKLNSDQDLEVIGDGEDNLQELAKLQTNLNQAIEEKQFWEKRAKLYPGEQSIQNVNSMIQLDAIESEVQQGLFKLRQHKLEVGAMEDQINTRLQQGYNSFVQQMNMEIGYQEDCNTGKQWNDLPNIDGVQSQGYQFHCFMEQEVNPIQDYIIDPMASSSMTRNITRRDLASTELFCLGPSQTDQLSLVAHENPFQLQNSMEERDVNVFQNVKAEADGQYFQSQYQGQLDSRSGGIIQQDSMESFSNRILYPLE</sequence>
<dbReference type="PRINTS" id="PR00404">
    <property type="entry name" value="MADSDOMAIN"/>
</dbReference>
<protein>
    <recommendedName>
        <fullName evidence="7">MADS-box domain-containing protein</fullName>
    </recommendedName>
</protein>
<keyword evidence="9" id="KW-1185">Reference proteome</keyword>
<evidence type="ECO:0000256" key="3">
    <source>
        <dbReference type="ARBA" id="ARBA00023125"/>
    </source>
</evidence>
<dbReference type="InterPro" id="IPR033896">
    <property type="entry name" value="MEF2-like_N"/>
</dbReference>
<dbReference type="SUPFAM" id="SSF55455">
    <property type="entry name" value="SRF-like"/>
    <property type="match status" value="1"/>
</dbReference>
<evidence type="ECO:0000313" key="8">
    <source>
        <dbReference type="EMBL" id="KAL2609242.1"/>
    </source>
</evidence>
<evidence type="ECO:0000256" key="2">
    <source>
        <dbReference type="ARBA" id="ARBA00023015"/>
    </source>
</evidence>
<evidence type="ECO:0000256" key="1">
    <source>
        <dbReference type="ARBA" id="ARBA00004123"/>
    </source>
</evidence>
<gene>
    <name evidence="8" type="ORF">R1flu_027815</name>
</gene>
<dbReference type="EMBL" id="JBHFFA010000008">
    <property type="protein sequence ID" value="KAL2609242.1"/>
    <property type="molecule type" value="Genomic_DNA"/>
</dbReference>
<dbReference type="CDD" id="cd00265">
    <property type="entry name" value="MADS_MEF2_like"/>
    <property type="match status" value="1"/>
</dbReference>
<dbReference type="Pfam" id="PF00319">
    <property type="entry name" value="SRF-TF"/>
    <property type="match status" value="1"/>
</dbReference>
<comment type="caution">
    <text evidence="8">The sequence shown here is derived from an EMBL/GenBank/DDBJ whole genome shotgun (WGS) entry which is preliminary data.</text>
</comment>
<evidence type="ECO:0000313" key="9">
    <source>
        <dbReference type="Proteomes" id="UP001605036"/>
    </source>
</evidence>
<dbReference type="PROSITE" id="PS50066">
    <property type="entry name" value="MADS_BOX_2"/>
    <property type="match status" value="1"/>
</dbReference>
<keyword evidence="3" id="KW-0238">DNA-binding</keyword>
<evidence type="ECO:0000256" key="5">
    <source>
        <dbReference type="ARBA" id="ARBA00023242"/>
    </source>
</evidence>
<dbReference type="PANTHER" id="PTHR48019">
    <property type="entry name" value="SERUM RESPONSE FACTOR HOMOLOG"/>
    <property type="match status" value="1"/>
</dbReference>
<evidence type="ECO:0000256" key="6">
    <source>
        <dbReference type="SAM" id="Coils"/>
    </source>
</evidence>
<dbReference type="InterPro" id="IPR036879">
    <property type="entry name" value="TF_MADSbox_sf"/>
</dbReference>
<evidence type="ECO:0000256" key="4">
    <source>
        <dbReference type="ARBA" id="ARBA00023163"/>
    </source>
</evidence>
<keyword evidence="2" id="KW-0805">Transcription regulation</keyword>
<keyword evidence="6" id="KW-0175">Coiled coil</keyword>
<name>A0ABD1XJW5_9MARC</name>
<reference evidence="8 9" key="1">
    <citation type="submission" date="2024-09" db="EMBL/GenBank/DDBJ databases">
        <title>Chromosome-scale assembly of Riccia fluitans.</title>
        <authorList>
            <person name="Paukszto L."/>
            <person name="Sawicki J."/>
            <person name="Karawczyk K."/>
            <person name="Piernik-Szablinska J."/>
            <person name="Szczecinska M."/>
            <person name="Mazdziarz M."/>
        </authorList>
    </citation>
    <scope>NUCLEOTIDE SEQUENCE [LARGE SCALE GENOMIC DNA]</scope>
    <source>
        <strain evidence="8">Rf_01</strain>
        <tissue evidence="8">Aerial parts of the thallus</tissue>
    </source>
</reference>
<dbReference type="InterPro" id="IPR002100">
    <property type="entry name" value="TF_MADSbox"/>
</dbReference>
<proteinExistence type="predicted"/>
<keyword evidence="4" id="KW-0804">Transcription</keyword>
<evidence type="ECO:0000259" key="7">
    <source>
        <dbReference type="PROSITE" id="PS50066"/>
    </source>
</evidence>
<dbReference type="GO" id="GO:0005634">
    <property type="term" value="C:nucleus"/>
    <property type="evidence" value="ECO:0007669"/>
    <property type="project" value="UniProtKB-SubCell"/>
</dbReference>
<feature type="coiled-coil region" evidence="6">
    <location>
        <begin position="108"/>
        <end position="135"/>
    </location>
</feature>